<accession>A0A8J7KDI2</accession>
<evidence type="ECO:0000256" key="3">
    <source>
        <dbReference type="ARBA" id="ARBA00023125"/>
    </source>
</evidence>
<comment type="similarity">
    <text evidence="1">Belongs to the LysR transcriptional regulatory family.</text>
</comment>
<dbReference type="GO" id="GO:0003677">
    <property type="term" value="F:DNA binding"/>
    <property type="evidence" value="ECO:0007669"/>
    <property type="project" value="UniProtKB-KW"/>
</dbReference>
<dbReference type="InterPro" id="IPR000847">
    <property type="entry name" value="LysR_HTH_N"/>
</dbReference>
<evidence type="ECO:0000256" key="4">
    <source>
        <dbReference type="ARBA" id="ARBA00023159"/>
    </source>
</evidence>
<dbReference type="GO" id="GO:0003700">
    <property type="term" value="F:DNA-binding transcription factor activity"/>
    <property type="evidence" value="ECO:0007669"/>
    <property type="project" value="InterPro"/>
</dbReference>
<dbReference type="Gene3D" id="1.10.10.10">
    <property type="entry name" value="Winged helix-like DNA-binding domain superfamily/Winged helix DNA-binding domain"/>
    <property type="match status" value="1"/>
</dbReference>
<sequence length="275" mass="29518">MDVRQLKAFIAVFEERSITRAAARLFITQPALSVTIRQLEDELATTLFVREARGMAVTEAARLLYPQAQRLQQQMSALAGQFRQQHHCLPLSLGVDQGDIAGAQLAAVCRRLVGAVPALQLLLLDGCSGVLRLASEASRCEDELFLPLLDEPYVLAVPESDALSGDGIEVATLDMGEWLTCPAHPAHQRLLALLGTDTALLQSSHQAATLSQLGWLVAAGLGRALLPQSLAVLPGIRTLDLQGAVPRHRIGLCYTAARRDELVVGQVIQALQSAG</sequence>
<evidence type="ECO:0000256" key="1">
    <source>
        <dbReference type="ARBA" id="ARBA00009437"/>
    </source>
</evidence>
<dbReference type="SUPFAM" id="SSF53850">
    <property type="entry name" value="Periplasmic binding protein-like II"/>
    <property type="match status" value="1"/>
</dbReference>
<dbReference type="PANTHER" id="PTHR30346">
    <property type="entry name" value="TRANSCRIPTIONAL DUAL REGULATOR HCAR-RELATED"/>
    <property type="match status" value="1"/>
</dbReference>
<dbReference type="Pfam" id="PF03466">
    <property type="entry name" value="LysR_substrate"/>
    <property type="match status" value="1"/>
</dbReference>
<keyword evidence="8" id="KW-1185">Reference proteome</keyword>
<evidence type="ECO:0000313" key="7">
    <source>
        <dbReference type="EMBL" id="MBE9608784.1"/>
    </source>
</evidence>
<gene>
    <name evidence="7" type="ORF">INR99_05415</name>
</gene>
<dbReference type="Gene3D" id="3.40.190.10">
    <property type="entry name" value="Periplasmic binding protein-like II"/>
    <property type="match status" value="2"/>
</dbReference>
<dbReference type="EMBL" id="JADFUA010000002">
    <property type="protein sequence ID" value="MBE9608784.1"/>
    <property type="molecule type" value="Genomic_DNA"/>
</dbReference>
<reference evidence="7 8" key="1">
    <citation type="submission" date="2020-10" db="EMBL/GenBank/DDBJ databases">
        <title>The genome sequence of Chitinilyticum litopenaei 4Y14.</title>
        <authorList>
            <person name="Liu Y."/>
        </authorList>
    </citation>
    <scope>NUCLEOTIDE SEQUENCE [LARGE SCALE GENOMIC DNA]</scope>
    <source>
        <strain evidence="7 8">4Y14</strain>
    </source>
</reference>
<dbReference type="RefSeq" id="WP_194115308.1">
    <property type="nucleotide sequence ID" value="NZ_JADFUA010000002.1"/>
</dbReference>
<dbReference type="InterPro" id="IPR036390">
    <property type="entry name" value="WH_DNA-bd_sf"/>
</dbReference>
<feature type="domain" description="HTH lysR-type" evidence="6">
    <location>
        <begin position="1"/>
        <end position="58"/>
    </location>
</feature>
<keyword evidence="2" id="KW-0805">Transcription regulation</keyword>
<keyword evidence="4" id="KW-0010">Activator</keyword>
<protein>
    <submittedName>
        <fullName evidence="7">LysR family transcriptional regulator</fullName>
    </submittedName>
</protein>
<dbReference type="PANTHER" id="PTHR30346:SF26">
    <property type="entry name" value="HYDROGEN PEROXIDE-INDUCIBLE GENES ACTIVATOR"/>
    <property type="match status" value="1"/>
</dbReference>
<keyword evidence="3" id="KW-0238">DNA-binding</keyword>
<evidence type="ECO:0000259" key="6">
    <source>
        <dbReference type="PROSITE" id="PS50931"/>
    </source>
</evidence>
<organism evidence="7 8">
    <name type="scientific">Chitinilyticum piscinae</name>
    <dbReference type="NCBI Taxonomy" id="2866724"/>
    <lineage>
        <taxon>Bacteria</taxon>
        <taxon>Pseudomonadati</taxon>
        <taxon>Pseudomonadota</taxon>
        <taxon>Betaproteobacteria</taxon>
        <taxon>Neisseriales</taxon>
        <taxon>Chitinibacteraceae</taxon>
        <taxon>Chitinilyticum</taxon>
    </lineage>
</organism>
<dbReference type="FunFam" id="1.10.10.10:FF:000001">
    <property type="entry name" value="LysR family transcriptional regulator"/>
    <property type="match status" value="1"/>
</dbReference>
<dbReference type="PROSITE" id="PS50931">
    <property type="entry name" value="HTH_LYSR"/>
    <property type="match status" value="1"/>
</dbReference>
<dbReference type="InterPro" id="IPR036388">
    <property type="entry name" value="WH-like_DNA-bd_sf"/>
</dbReference>
<proteinExistence type="inferred from homology"/>
<dbReference type="Pfam" id="PF00126">
    <property type="entry name" value="HTH_1"/>
    <property type="match status" value="1"/>
</dbReference>
<name>A0A8J7KDI2_9NEIS</name>
<dbReference type="GO" id="GO:0032993">
    <property type="term" value="C:protein-DNA complex"/>
    <property type="evidence" value="ECO:0007669"/>
    <property type="project" value="TreeGrafter"/>
</dbReference>
<evidence type="ECO:0000313" key="8">
    <source>
        <dbReference type="Proteomes" id="UP000604481"/>
    </source>
</evidence>
<evidence type="ECO:0000256" key="5">
    <source>
        <dbReference type="ARBA" id="ARBA00023163"/>
    </source>
</evidence>
<dbReference type="AlphaFoldDB" id="A0A8J7KDI2"/>
<dbReference type="Proteomes" id="UP000604481">
    <property type="component" value="Unassembled WGS sequence"/>
</dbReference>
<dbReference type="PRINTS" id="PR00039">
    <property type="entry name" value="HTHLYSR"/>
</dbReference>
<evidence type="ECO:0000256" key="2">
    <source>
        <dbReference type="ARBA" id="ARBA00023015"/>
    </source>
</evidence>
<comment type="caution">
    <text evidence="7">The sequence shown here is derived from an EMBL/GenBank/DDBJ whole genome shotgun (WGS) entry which is preliminary data.</text>
</comment>
<dbReference type="SUPFAM" id="SSF46785">
    <property type="entry name" value="Winged helix' DNA-binding domain"/>
    <property type="match status" value="1"/>
</dbReference>
<dbReference type="InterPro" id="IPR005119">
    <property type="entry name" value="LysR_subst-bd"/>
</dbReference>
<keyword evidence="5" id="KW-0804">Transcription</keyword>